<dbReference type="CDD" id="cd02947">
    <property type="entry name" value="TRX_family"/>
    <property type="match status" value="1"/>
</dbReference>
<evidence type="ECO:0000259" key="1">
    <source>
        <dbReference type="Pfam" id="PF00085"/>
    </source>
</evidence>
<evidence type="ECO:0000313" key="2">
    <source>
        <dbReference type="EMBL" id="AND75393.1"/>
    </source>
</evidence>
<proteinExistence type="predicted"/>
<dbReference type="InterPro" id="IPR013766">
    <property type="entry name" value="Thioredoxin_domain"/>
</dbReference>
<dbReference type="InterPro" id="IPR036249">
    <property type="entry name" value="Thioredoxin-like_sf"/>
</dbReference>
<organism evidence="2 3">
    <name type="scientific">Acinetobacter phage vB_AbaM_ME3</name>
    <dbReference type="NCBI Taxonomy" id="1837876"/>
    <lineage>
        <taxon>Viruses</taxon>
        <taxon>Duplodnaviria</taxon>
        <taxon>Heunggongvirae</taxon>
        <taxon>Uroviricota</taxon>
        <taxon>Caudoviricetes</taxon>
        <taxon>Metrivirus</taxon>
        <taxon>Metrivirus ME3</taxon>
    </lineage>
</organism>
<dbReference type="PROSITE" id="PS00194">
    <property type="entry name" value="THIOREDOXIN_1"/>
    <property type="match status" value="1"/>
</dbReference>
<name>A0A172Q0T0_9CAUD</name>
<dbReference type="Gene3D" id="3.40.30.10">
    <property type="entry name" value="Glutaredoxin"/>
    <property type="match status" value="1"/>
</dbReference>
<sequence>MSIIEIQSSEQYKSDVLTNTQKSIVKISTSTCAPCKALAPLFNKLSQETEGVSFFSLTPETDDLQNLAKELNITTVPTMLVYENGVVTNTVRGMAPLAVLKERLGV</sequence>
<dbReference type="PANTHER" id="PTHR10438">
    <property type="entry name" value="THIOREDOXIN"/>
    <property type="match status" value="1"/>
</dbReference>
<dbReference type="EMBL" id="KU935715">
    <property type="protein sequence ID" value="AND75393.1"/>
    <property type="molecule type" value="Genomic_DNA"/>
</dbReference>
<protein>
    <submittedName>
        <fullName evidence="2">Thioredoxin</fullName>
    </submittedName>
</protein>
<reference evidence="3" key="1">
    <citation type="submission" date="2016-03" db="EMBL/GenBank/DDBJ databases">
        <title>Characterization of Acinetobacter baumannii phage vB_AbaM_ME3.</title>
        <authorList>
            <person name="Buttimer C.T.H."/>
            <person name="Elbreki M."/>
            <person name="Coffey A."/>
        </authorList>
    </citation>
    <scope>NUCLEOTIDE SEQUENCE [LARGE SCALE GENOMIC DNA]</scope>
</reference>
<evidence type="ECO:0000313" key="3">
    <source>
        <dbReference type="Proteomes" id="UP000225947"/>
    </source>
</evidence>
<gene>
    <name evidence="2" type="ORF">ME3_232</name>
</gene>
<dbReference type="InterPro" id="IPR017937">
    <property type="entry name" value="Thioredoxin_CS"/>
</dbReference>
<dbReference type="OrthoDB" id="17227at10239"/>
<keyword evidence="3" id="KW-1185">Reference proteome</keyword>
<feature type="domain" description="Thioredoxin" evidence="1">
    <location>
        <begin position="7"/>
        <end position="102"/>
    </location>
</feature>
<dbReference type="Proteomes" id="UP000225947">
    <property type="component" value="Segment"/>
</dbReference>
<accession>A0A172Q0T0</accession>
<dbReference type="PANTHER" id="PTHR10438:SF468">
    <property type="entry name" value="THIOREDOXIN-1-RELATED"/>
    <property type="match status" value="1"/>
</dbReference>
<dbReference type="SUPFAM" id="SSF52833">
    <property type="entry name" value="Thioredoxin-like"/>
    <property type="match status" value="1"/>
</dbReference>
<dbReference type="InterPro" id="IPR050620">
    <property type="entry name" value="Thioredoxin_H-type-like"/>
</dbReference>
<dbReference type="Pfam" id="PF00085">
    <property type="entry name" value="Thioredoxin"/>
    <property type="match status" value="1"/>
</dbReference>